<sequence length="582" mass="62804">MTERSGADILVEALCDLGVEIVFGYPGGAVLPIYDALFRSGRIKHILVRHEQAATHAAEGYARSTGKPGVVLVTSGPGATNAVTGITDALLDSIPMVVITGQVPTALIGTDAFQEADTVGITRHCTKHNYLVKDPARLGAVIHEAFHIATSGRPGPVVVDIPKDVQVATAKYQKPGPIQHKTYRPQVKADPKAIETVVDMLAAAERPVFYTGGGIINSGPAASQMLRELVRLTGAPVTSTLMGLGAYPASGPQWLGMLGMHGTYEANMAMNEADLVLAIGSRFDDRVTGRLDAFSPNSRKVHIDIDRSSVNKNVRVDLAVIADAGHAMEDMVRVWKARQHPRPDLTEWQARIAGWRAKRCLDFPEGNGTEIMPQRAVRALYEATHAREPIITTEVGQHQMWAAQHFGFDAPNKWLTSGGLGTMGYGLPAAIGAQLGNPGALVIDIAGEASIQMNIQELATAGQYRLPVKVFILNNEYMGMVRQWQELTYSSRYSESYSESLPDFVKLAEAYGWKGIRIETMDQLDAGIADMLAHDGPVMVDCMVSKLTNCFPMIPSGAAHTDMILQANEVSGEMDDEAKALV</sequence>
<dbReference type="Proteomes" id="UP001500523">
    <property type="component" value="Unassembled WGS sequence"/>
</dbReference>
<dbReference type="NCBIfam" id="NF006581">
    <property type="entry name" value="PRK09107.1"/>
    <property type="match status" value="1"/>
</dbReference>
<keyword evidence="10 11" id="KW-0100">Branched-chain amino acid biosynthesis</keyword>
<keyword evidence="5 11" id="KW-0028">Amino-acid biosynthesis</keyword>
<dbReference type="Gene3D" id="3.40.50.970">
    <property type="match status" value="2"/>
</dbReference>
<dbReference type="SUPFAM" id="SSF52518">
    <property type="entry name" value="Thiamin diphosphate-binding fold (THDP-binding)"/>
    <property type="match status" value="2"/>
</dbReference>
<feature type="domain" description="Thiamine pyrophosphate enzyme N-terminal TPP-binding" evidence="14">
    <location>
        <begin position="5"/>
        <end position="119"/>
    </location>
</feature>
<evidence type="ECO:0000256" key="10">
    <source>
        <dbReference type="ARBA" id="ARBA00023304"/>
    </source>
</evidence>
<comment type="pathway">
    <text evidence="2 11">Amino-acid biosynthesis; L-valine biosynthesis; L-valine from pyruvate: step 1/4.</text>
</comment>
<evidence type="ECO:0000256" key="1">
    <source>
        <dbReference type="ARBA" id="ARBA00004974"/>
    </source>
</evidence>
<name>A0ABP7ECL2_9SPHN</name>
<dbReference type="PANTHER" id="PTHR18968">
    <property type="entry name" value="THIAMINE PYROPHOSPHATE ENZYMES"/>
    <property type="match status" value="1"/>
</dbReference>
<accession>A0ABP7ECL2</accession>
<keyword evidence="6 11" id="KW-0808">Transferase</keyword>
<evidence type="ECO:0000259" key="14">
    <source>
        <dbReference type="Pfam" id="PF02776"/>
    </source>
</evidence>
<dbReference type="EMBL" id="BAABBF010000006">
    <property type="protein sequence ID" value="GAA3716971.1"/>
    <property type="molecule type" value="Genomic_DNA"/>
</dbReference>
<dbReference type="EC" id="2.2.1.6" evidence="4 11"/>
<keyword evidence="9 11" id="KW-0786">Thiamine pyrophosphate</keyword>
<comment type="catalytic activity">
    <reaction evidence="11">
        <text>2 pyruvate + H(+) = (2S)-2-acetolactate + CO2</text>
        <dbReference type="Rhea" id="RHEA:25249"/>
        <dbReference type="ChEBI" id="CHEBI:15361"/>
        <dbReference type="ChEBI" id="CHEBI:15378"/>
        <dbReference type="ChEBI" id="CHEBI:16526"/>
        <dbReference type="ChEBI" id="CHEBI:58476"/>
        <dbReference type="EC" id="2.2.1.6"/>
    </reaction>
</comment>
<dbReference type="InterPro" id="IPR029035">
    <property type="entry name" value="DHS-like_NAD/FAD-binding_dom"/>
</dbReference>
<dbReference type="InterPro" id="IPR012846">
    <property type="entry name" value="Acetolactate_synth_lsu"/>
</dbReference>
<evidence type="ECO:0000256" key="6">
    <source>
        <dbReference type="ARBA" id="ARBA00022679"/>
    </source>
</evidence>
<dbReference type="PANTHER" id="PTHR18968:SF13">
    <property type="entry name" value="ACETOLACTATE SYNTHASE CATALYTIC SUBUNIT, MITOCHONDRIAL"/>
    <property type="match status" value="1"/>
</dbReference>
<comment type="caution">
    <text evidence="15">The sequence shown here is derived from an EMBL/GenBank/DDBJ whole genome shotgun (WGS) entry which is preliminary data.</text>
</comment>
<dbReference type="InterPro" id="IPR011766">
    <property type="entry name" value="TPP_enzyme_TPP-bd"/>
</dbReference>
<proteinExistence type="inferred from homology"/>
<dbReference type="CDD" id="cd02015">
    <property type="entry name" value="TPP_AHAS"/>
    <property type="match status" value="1"/>
</dbReference>
<dbReference type="InterPro" id="IPR012000">
    <property type="entry name" value="Thiamin_PyroP_enz_cen_dom"/>
</dbReference>
<feature type="domain" description="Thiamine pyrophosphate enzyme TPP-binding" evidence="13">
    <location>
        <begin position="395"/>
        <end position="542"/>
    </location>
</feature>
<comment type="cofactor">
    <cofactor evidence="11">
        <name>Mg(2+)</name>
        <dbReference type="ChEBI" id="CHEBI:18420"/>
    </cofactor>
    <text evidence="11">Binds 1 Mg(2+) ion per subunit.</text>
</comment>
<dbReference type="CDD" id="cd07035">
    <property type="entry name" value="TPP_PYR_POX_like"/>
    <property type="match status" value="1"/>
</dbReference>
<evidence type="ECO:0000256" key="2">
    <source>
        <dbReference type="ARBA" id="ARBA00005025"/>
    </source>
</evidence>
<dbReference type="SUPFAM" id="SSF52467">
    <property type="entry name" value="DHS-like NAD/FAD-binding domain"/>
    <property type="match status" value="1"/>
</dbReference>
<evidence type="ECO:0000259" key="12">
    <source>
        <dbReference type="Pfam" id="PF00205"/>
    </source>
</evidence>
<dbReference type="RefSeq" id="WP_344693908.1">
    <property type="nucleotide sequence ID" value="NZ_BAABBF010000006.1"/>
</dbReference>
<evidence type="ECO:0000256" key="11">
    <source>
        <dbReference type="RuleBase" id="RU003591"/>
    </source>
</evidence>
<keyword evidence="16" id="KW-1185">Reference proteome</keyword>
<dbReference type="Pfam" id="PF02775">
    <property type="entry name" value="TPP_enzyme_C"/>
    <property type="match status" value="1"/>
</dbReference>
<evidence type="ECO:0000256" key="9">
    <source>
        <dbReference type="ARBA" id="ARBA00023052"/>
    </source>
</evidence>
<dbReference type="InterPro" id="IPR029061">
    <property type="entry name" value="THDP-binding"/>
</dbReference>
<dbReference type="NCBIfam" id="TIGR00118">
    <property type="entry name" value="acolac_lg"/>
    <property type="match status" value="1"/>
</dbReference>
<reference evidence="16" key="1">
    <citation type="journal article" date="2019" name="Int. J. Syst. Evol. Microbiol.">
        <title>The Global Catalogue of Microorganisms (GCM) 10K type strain sequencing project: providing services to taxonomists for standard genome sequencing and annotation.</title>
        <authorList>
            <consortium name="The Broad Institute Genomics Platform"/>
            <consortium name="The Broad Institute Genome Sequencing Center for Infectious Disease"/>
            <person name="Wu L."/>
            <person name="Ma J."/>
        </authorList>
    </citation>
    <scope>NUCLEOTIDE SEQUENCE [LARGE SCALE GENOMIC DNA]</scope>
    <source>
        <strain evidence="16">JCM 17498</strain>
    </source>
</reference>
<evidence type="ECO:0000256" key="4">
    <source>
        <dbReference type="ARBA" id="ARBA00013145"/>
    </source>
</evidence>
<dbReference type="InterPro" id="IPR045229">
    <property type="entry name" value="TPP_enz"/>
</dbReference>
<comment type="cofactor">
    <cofactor evidence="11">
        <name>thiamine diphosphate</name>
        <dbReference type="ChEBI" id="CHEBI:58937"/>
    </cofactor>
    <text evidence="11">Binds 1 thiamine pyrophosphate per subunit.</text>
</comment>
<evidence type="ECO:0000256" key="8">
    <source>
        <dbReference type="ARBA" id="ARBA00022842"/>
    </source>
</evidence>
<dbReference type="Gene3D" id="3.40.50.1220">
    <property type="entry name" value="TPP-binding domain"/>
    <property type="match status" value="1"/>
</dbReference>
<feature type="domain" description="Thiamine pyrophosphate enzyme central" evidence="12">
    <location>
        <begin position="194"/>
        <end position="330"/>
    </location>
</feature>
<evidence type="ECO:0000256" key="7">
    <source>
        <dbReference type="ARBA" id="ARBA00022723"/>
    </source>
</evidence>
<comment type="pathway">
    <text evidence="1 11">Amino-acid biosynthesis; L-isoleucine biosynthesis; L-isoleucine from 2-oxobutanoate: step 1/4.</text>
</comment>
<evidence type="ECO:0000256" key="3">
    <source>
        <dbReference type="ARBA" id="ARBA00007812"/>
    </source>
</evidence>
<comment type="similarity">
    <text evidence="3 11">Belongs to the TPP enzyme family.</text>
</comment>
<evidence type="ECO:0000313" key="16">
    <source>
        <dbReference type="Proteomes" id="UP001500523"/>
    </source>
</evidence>
<evidence type="ECO:0000259" key="13">
    <source>
        <dbReference type="Pfam" id="PF02775"/>
    </source>
</evidence>
<keyword evidence="7 11" id="KW-0479">Metal-binding</keyword>
<protein>
    <recommendedName>
        <fullName evidence="4 11">Acetolactate synthase</fullName>
        <ecNumber evidence="4 11">2.2.1.6</ecNumber>
    </recommendedName>
</protein>
<dbReference type="InterPro" id="IPR012001">
    <property type="entry name" value="Thiamin_PyroP_enz_TPP-bd_dom"/>
</dbReference>
<dbReference type="Pfam" id="PF00205">
    <property type="entry name" value="TPP_enzyme_M"/>
    <property type="match status" value="1"/>
</dbReference>
<evidence type="ECO:0000256" key="5">
    <source>
        <dbReference type="ARBA" id="ARBA00022605"/>
    </source>
</evidence>
<dbReference type="Pfam" id="PF02776">
    <property type="entry name" value="TPP_enzyme_N"/>
    <property type="match status" value="1"/>
</dbReference>
<organism evidence="15 16">
    <name type="scientific">Sphingomonas cynarae</name>
    <dbReference type="NCBI Taxonomy" id="930197"/>
    <lineage>
        <taxon>Bacteria</taxon>
        <taxon>Pseudomonadati</taxon>
        <taxon>Pseudomonadota</taxon>
        <taxon>Alphaproteobacteria</taxon>
        <taxon>Sphingomonadales</taxon>
        <taxon>Sphingomonadaceae</taxon>
        <taxon>Sphingomonas</taxon>
    </lineage>
</organism>
<gene>
    <name evidence="15" type="ORF">GCM10022268_26690</name>
</gene>
<dbReference type="InterPro" id="IPR039368">
    <property type="entry name" value="AHAS_TPP"/>
</dbReference>
<keyword evidence="8 11" id="KW-0460">Magnesium</keyword>
<evidence type="ECO:0000313" key="15">
    <source>
        <dbReference type="EMBL" id="GAA3716971.1"/>
    </source>
</evidence>